<dbReference type="AlphaFoldDB" id="A0A941E823"/>
<comment type="caution">
    <text evidence="3">The sequence shown here is derived from an EMBL/GenBank/DDBJ whole genome shotgun (WGS) entry which is preliminary data.</text>
</comment>
<dbReference type="InterPro" id="IPR050272">
    <property type="entry name" value="Isochorismatase-like_hydrls"/>
</dbReference>
<evidence type="ECO:0000313" key="3">
    <source>
        <dbReference type="EMBL" id="MBR7826741.1"/>
    </source>
</evidence>
<dbReference type="InterPro" id="IPR036380">
    <property type="entry name" value="Isochorismatase-like_sf"/>
</dbReference>
<accession>A0A941E823</accession>
<dbReference type="Pfam" id="PF00857">
    <property type="entry name" value="Isochorismatase"/>
    <property type="match status" value="1"/>
</dbReference>
<name>A0A941E823_9ACTN</name>
<evidence type="ECO:0000313" key="4">
    <source>
        <dbReference type="Proteomes" id="UP000676325"/>
    </source>
</evidence>
<dbReference type="Proteomes" id="UP000676325">
    <property type="component" value="Unassembled WGS sequence"/>
</dbReference>
<feature type="domain" description="Isochorismatase-like" evidence="2">
    <location>
        <begin position="4"/>
        <end position="146"/>
    </location>
</feature>
<gene>
    <name evidence="3" type="ORF">KDK95_10540</name>
</gene>
<evidence type="ECO:0000259" key="2">
    <source>
        <dbReference type="Pfam" id="PF00857"/>
    </source>
</evidence>
<dbReference type="PANTHER" id="PTHR43540">
    <property type="entry name" value="PEROXYUREIDOACRYLATE/UREIDOACRYLATE AMIDOHYDROLASE-RELATED"/>
    <property type="match status" value="1"/>
</dbReference>
<keyword evidence="1" id="KW-0378">Hydrolase</keyword>
<organism evidence="3 4">
    <name type="scientific">Actinospica acidithermotolerans</name>
    <dbReference type="NCBI Taxonomy" id="2828514"/>
    <lineage>
        <taxon>Bacteria</taxon>
        <taxon>Bacillati</taxon>
        <taxon>Actinomycetota</taxon>
        <taxon>Actinomycetes</taxon>
        <taxon>Catenulisporales</taxon>
        <taxon>Actinospicaceae</taxon>
        <taxon>Actinospica</taxon>
    </lineage>
</organism>
<dbReference type="RefSeq" id="WP_212517887.1">
    <property type="nucleotide sequence ID" value="NZ_JAGSOH010000022.1"/>
</dbReference>
<sequence>MADALIVVDLQTAFVRGPHAVPGPGPLLENIRLLLGRARATGALVVHLQNDGPDGAPDEPGTPGWELALPVRLSDTEVVVRKTKDDGFVGTRLNELLHQYDVDRLVVCGVQSEMCVGATARGAMERGYRVLLPHDAHGTYDIPAVDGLAERVPAHHVARVAEWALGDEVEIAPHARDVDFNEVARR</sequence>
<keyword evidence="4" id="KW-1185">Reference proteome</keyword>
<dbReference type="PANTHER" id="PTHR43540:SF1">
    <property type="entry name" value="ISOCHORISMATASE HYDROLASE"/>
    <property type="match status" value="1"/>
</dbReference>
<dbReference type="SUPFAM" id="SSF52499">
    <property type="entry name" value="Isochorismatase-like hydrolases"/>
    <property type="match status" value="1"/>
</dbReference>
<dbReference type="InterPro" id="IPR000868">
    <property type="entry name" value="Isochorismatase-like_dom"/>
</dbReference>
<dbReference type="Gene3D" id="3.40.50.850">
    <property type="entry name" value="Isochorismatase-like"/>
    <property type="match status" value="1"/>
</dbReference>
<dbReference type="EMBL" id="JAGSOH010000022">
    <property type="protein sequence ID" value="MBR7826741.1"/>
    <property type="molecule type" value="Genomic_DNA"/>
</dbReference>
<evidence type="ECO:0000256" key="1">
    <source>
        <dbReference type="ARBA" id="ARBA00022801"/>
    </source>
</evidence>
<dbReference type="GO" id="GO:0016787">
    <property type="term" value="F:hydrolase activity"/>
    <property type="evidence" value="ECO:0007669"/>
    <property type="project" value="UniProtKB-KW"/>
</dbReference>
<protein>
    <submittedName>
        <fullName evidence="3">Isochorismatase family protein</fullName>
    </submittedName>
</protein>
<proteinExistence type="predicted"/>
<reference evidence="3" key="1">
    <citation type="submission" date="2021-04" db="EMBL/GenBank/DDBJ databases">
        <title>Genome based classification of Actinospica acidithermotolerans sp. nov., an actinobacterium isolated from an Indonesian hot spring.</title>
        <authorList>
            <person name="Kusuma A.B."/>
            <person name="Putra K.E."/>
            <person name="Nafisah S."/>
            <person name="Loh J."/>
            <person name="Nouioui I."/>
            <person name="Goodfellow M."/>
        </authorList>
    </citation>
    <scope>NUCLEOTIDE SEQUENCE</scope>
    <source>
        <strain evidence="3">MGRD01-02</strain>
    </source>
</reference>